<protein>
    <submittedName>
        <fullName evidence="2">Uncharacterized protein</fullName>
    </submittedName>
</protein>
<sequence length="133" mass="15019">MTTRVQCIRSRARAQMQGDVGPPLFAISLASFFLDVLRIGLAQHLCQISGWEFDDLDILIRQRLCEALYPLGRTMELLWMKKSTRLYSSPIPHSTLKRVGKGNIGEYLLRVLVCLVGLTLLWPCVNVSKRSSA</sequence>
<dbReference type="EMBL" id="WHUW01000163">
    <property type="protein sequence ID" value="KAF8420004.1"/>
    <property type="molecule type" value="Genomic_DNA"/>
</dbReference>
<keyword evidence="1" id="KW-0812">Transmembrane</keyword>
<gene>
    <name evidence="2" type="ORF">L210DRAFT_3575710</name>
</gene>
<reference evidence="2" key="1">
    <citation type="submission" date="2019-10" db="EMBL/GenBank/DDBJ databases">
        <authorList>
            <consortium name="DOE Joint Genome Institute"/>
            <person name="Kuo A."/>
            <person name="Miyauchi S."/>
            <person name="Kiss E."/>
            <person name="Drula E."/>
            <person name="Kohler A."/>
            <person name="Sanchez-Garcia M."/>
            <person name="Andreopoulos B."/>
            <person name="Barry K.W."/>
            <person name="Bonito G."/>
            <person name="Buee M."/>
            <person name="Carver A."/>
            <person name="Chen C."/>
            <person name="Cichocki N."/>
            <person name="Clum A."/>
            <person name="Culley D."/>
            <person name="Crous P.W."/>
            <person name="Fauchery L."/>
            <person name="Girlanda M."/>
            <person name="Hayes R."/>
            <person name="Keri Z."/>
            <person name="LaButti K."/>
            <person name="Lipzen A."/>
            <person name="Lombard V."/>
            <person name="Magnuson J."/>
            <person name="Maillard F."/>
            <person name="Morin E."/>
            <person name="Murat C."/>
            <person name="Nolan M."/>
            <person name="Ohm R."/>
            <person name="Pangilinan J."/>
            <person name="Pereira M."/>
            <person name="Perotto S."/>
            <person name="Peter M."/>
            <person name="Riley R."/>
            <person name="Sitrit Y."/>
            <person name="Stielow B."/>
            <person name="Szollosi G."/>
            <person name="Zifcakova L."/>
            <person name="Stursova M."/>
            <person name="Spatafora J.W."/>
            <person name="Tedersoo L."/>
            <person name="Vaario L.-M."/>
            <person name="Yamada A."/>
            <person name="Yan M."/>
            <person name="Wang P."/>
            <person name="Xu J."/>
            <person name="Bruns T."/>
            <person name="Baldrian P."/>
            <person name="Vilgalys R."/>
            <person name="Henrissat B."/>
            <person name="Grigoriev I.V."/>
            <person name="Hibbett D."/>
            <person name="Nagy L.G."/>
            <person name="Martin F.M."/>
        </authorList>
    </citation>
    <scope>NUCLEOTIDE SEQUENCE</scope>
    <source>
        <strain evidence="2">BED1</strain>
    </source>
</reference>
<feature type="transmembrane region" description="Helical" evidence="1">
    <location>
        <begin position="107"/>
        <end position="125"/>
    </location>
</feature>
<name>A0AAD4G6T8_BOLED</name>
<organism evidence="2 3">
    <name type="scientific">Boletus edulis BED1</name>
    <dbReference type="NCBI Taxonomy" id="1328754"/>
    <lineage>
        <taxon>Eukaryota</taxon>
        <taxon>Fungi</taxon>
        <taxon>Dikarya</taxon>
        <taxon>Basidiomycota</taxon>
        <taxon>Agaricomycotina</taxon>
        <taxon>Agaricomycetes</taxon>
        <taxon>Agaricomycetidae</taxon>
        <taxon>Boletales</taxon>
        <taxon>Boletineae</taxon>
        <taxon>Boletaceae</taxon>
        <taxon>Boletoideae</taxon>
        <taxon>Boletus</taxon>
    </lineage>
</organism>
<evidence type="ECO:0000313" key="2">
    <source>
        <dbReference type="EMBL" id="KAF8420004.1"/>
    </source>
</evidence>
<reference evidence="2" key="2">
    <citation type="journal article" date="2020" name="Nat. Commun.">
        <title>Large-scale genome sequencing of mycorrhizal fungi provides insights into the early evolution of symbiotic traits.</title>
        <authorList>
            <person name="Miyauchi S."/>
            <person name="Kiss E."/>
            <person name="Kuo A."/>
            <person name="Drula E."/>
            <person name="Kohler A."/>
            <person name="Sanchez-Garcia M."/>
            <person name="Morin E."/>
            <person name="Andreopoulos B."/>
            <person name="Barry K.W."/>
            <person name="Bonito G."/>
            <person name="Buee M."/>
            <person name="Carver A."/>
            <person name="Chen C."/>
            <person name="Cichocki N."/>
            <person name="Clum A."/>
            <person name="Culley D."/>
            <person name="Crous P.W."/>
            <person name="Fauchery L."/>
            <person name="Girlanda M."/>
            <person name="Hayes R.D."/>
            <person name="Keri Z."/>
            <person name="LaButti K."/>
            <person name="Lipzen A."/>
            <person name="Lombard V."/>
            <person name="Magnuson J."/>
            <person name="Maillard F."/>
            <person name="Murat C."/>
            <person name="Nolan M."/>
            <person name="Ohm R.A."/>
            <person name="Pangilinan J."/>
            <person name="Pereira M.F."/>
            <person name="Perotto S."/>
            <person name="Peter M."/>
            <person name="Pfister S."/>
            <person name="Riley R."/>
            <person name="Sitrit Y."/>
            <person name="Stielow J.B."/>
            <person name="Szollosi G."/>
            <person name="Zifcakova L."/>
            <person name="Stursova M."/>
            <person name="Spatafora J.W."/>
            <person name="Tedersoo L."/>
            <person name="Vaario L.M."/>
            <person name="Yamada A."/>
            <person name="Yan M."/>
            <person name="Wang P."/>
            <person name="Xu J."/>
            <person name="Bruns T."/>
            <person name="Baldrian P."/>
            <person name="Vilgalys R."/>
            <person name="Dunand C."/>
            <person name="Henrissat B."/>
            <person name="Grigoriev I.V."/>
            <person name="Hibbett D."/>
            <person name="Nagy L.G."/>
            <person name="Martin F.M."/>
        </authorList>
    </citation>
    <scope>NUCLEOTIDE SEQUENCE</scope>
    <source>
        <strain evidence="2">BED1</strain>
    </source>
</reference>
<keyword evidence="1" id="KW-0472">Membrane</keyword>
<accession>A0AAD4G6T8</accession>
<feature type="transmembrane region" description="Helical" evidence="1">
    <location>
        <begin position="20"/>
        <end position="41"/>
    </location>
</feature>
<keyword evidence="3" id="KW-1185">Reference proteome</keyword>
<comment type="caution">
    <text evidence="2">The sequence shown here is derived from an EMBL/GenBank/DDBJ whole genome shotgun (WGS) entry which is preliminary data.</text>
</comment>
<dbReference type="AlphaFoldDB" id="A0AAD4G6T8"/>
<evidence type="ECO:0000313" key="3">
    <source>
        <dbReference type="Proteomes" id="UP001194468"/>
    </source>
</evidence>
<evidence type="ECO:0000256" key="1">
    <source>
        <dbReference type="SAM" id="Phobius"/>
    </source>
</evidence>
<keyword evidence="1" id="KW-1133">Transmembrane helix</keyword>
<proteinExistence type="predicted"/>
<dbReference type="Proteomes" id="UP001194468">
    <property type="component" value="Unassembled WGS sequence"/>
</dbReference>